<sequence length="346" mass="36258">MPPSPSPSPDRALSAILPLITSGQAYEAHQKARTFASRYAKASQYSTAIAVLFQSARALLTAGQQGSGTDLAGFLIDVYEQKQETVGEESRGRLTQLIALTGPGGSWRKTTIDKSIAWSAKHGPCPAGDPALHHYIGELLYKEGAFDTAEPHLLAAGLRDSARLLGQMMAEWCEATSAPPGAFALRGVIPHLQNGNILAARAFITTFTSTLLSSRPSLSSSALSVPRKDADTADSIAFTTDAAWNFSQLAVLACQRANGDKSKTMREAWVRLCGTYGARGGLLADPGVRAALHDIATLYFAIPPPRTQAANPLGDVMASLFGGAPGGGQQSVRRVLSPGTGAAGLD</sequence>
<dbReference type="PANTHER" id="PTHR12875:SF0">
    <property type="entry name" value="GOLGI TO ER TRAFFIC PROTEIN 4 HOMOLOG"/>
    <property type="match status" value="1"/>
</dbReference>
<dbReference type="Proteomes" id="UP000305948">
    <property type="component" value="Unassembled WGS sequence"/>
</dbReference>
<protein>
    <recommendedName>
        <fullName evidence="5">DUF410-domain-containing protein</fullName>
    </recommendedName>
</protein>
<accession>A0A5C3MM40</accession>
<dbReference type="Pfam" id="PF04190">
    <property type="entry name" value="GET4"/>
    <property type="match status" value="1"/>
</dbReference>
<dbReference type="EMBL" id="ML213545">
    <property type="protein sequence ID" value="TFK45376.1"/>
    <property type="molecule type" value="Genomic_DNA"/>
</dbReference>
<dbReference type="STRING" id="5364.A0A5C3MM40"/>
<dbReference type="OrthoDB" id="10252405at2759"/>
<evidence type="ECO:0000256" key="1">
    <source>
        <dbReference type="ARBA" id="ARBA00005351"/>
    </source>
</evidence>
<proteinExistence type="inferred from homology"/>
<keyword evidence="4" id="KW-1185">Reference proteome</keyword>
<name>A0A5C3MM40_9AGAM</name>
<dbReference type="InterPro" id="IPR011990">
    <property type="entry name" value="TPR-like_helical_dom_sf"/>
</dbReference>
<comment type="similarity">
    <text evidence="1">Belongs to the GET4 family.</text>
</comment>
<evidence type="ECO:0000313" key="3">
    <source>
        <dbReference type="EMBL" id="TFK45376.1"/>
    </source>
</evidence>
<feature type="region of interest" description="Disordered" evidence="2">
    <location>
        <begin position="325"/>
        <end position="346"/>
    </location>
</feature>
<dbReference type="GO" id="GO:0005829">
    <property type="term" value="C:cytosol"/>
    <property type="evidence" value="ECO:0007669"/>
    <property type="project" value="TreeGrafter"/>
</dbReference>
<organism evidence="3 4">
    <name type="scientific">Heliocybe sulcata</name>
    <dbReference type="NCBI Taxonomy" id="5364"/>
    <lineage>
        <taxon>Eukaryota</taxon>
        <taxon>Fungi</taxon>
        <taxon>Dikarya</taxon>
        <taxon>Basidiomycota</taxon>
        <taxon>Agaricomycotina</taxon>
        <taxon>Agaricomycetes</taxon>
        <taxon>Gloeophyllales</taxon>
        <taxon>Gloeophyllaceae</taxon>
        <taxon>Heliocybe</taxon>
    </lineage>
</organism>
<dbReference type="AlphaFoldDB" id="A0A5C3MM40"/>
<dbReference type="InterPro" id="IPR007317">
    <property type="entry name" value="GET4"/>
</dbReference>
<evidence type="ECO:0000313" key="4">
    <source>
        <dbReference type="Proteomes" id="UP000305948"/>
    </source>
</evidence>
<dbReference type="Gene3D" id="1.25.40.10">
    <property type="entry name" value="Tetratricopeptide repeat domain"/>
    <property type="match status" value="1"/>
</dbReference>
<reference evidence="3 4" key="1">
    <citation type="journal article" date="2019" name="Nat. Ecol. Evol.">
        <title>Megaphylogeny resolves global patterns of mushroom evolution.</title>
        <authorList>
            <person name="Varga T."/>
            <person name="Krizsan K."/>
            <person name="Foldi C."/>
            <person name="Dima B."/>
            <person name="Sanchez-Garcia M."/>
            <person name="Sanchez-Ramirez S."/>
            <person name="Szollosi G.J."/>
            <person name="Szarkandi J.G."/>
            <person name="Papp V."/>
            <person name="Albert L."/>
            <person name="Andreopoulos W."/>
            <person name="Angelini C."/>
            <person name="Antonin V."/>
            <person name="Barry K.W."/>
            <person name="Bougher N.L."/>
            <person name="Buchanan P."/>
            <person name="Buyck B."/>
            <person name="Bense V."/>
            <person name="Catcheside P."/>
            <person name="Chovatia M."/>
            <person name="Cooper J."/>
            <person name="Damon W."/>
            <person name="Desjardin D."/>
            <person name="Finy P."/>
            <person name="Geml J."/>
            <person name="Haridas S."/>
            <person name="Hughes K."/>
            <person name="Justo A."/>
            <person name="Karasinski D."/>
            <person name="Kautmanova I."/>
            <person name="Kiss B."/>
            <person name="Kocsube S."/>
            <person name="Kotiranta H."/>
            <person name="LaButti K.M."/>
            <person name="Lechner B.E."/>
            <person name="Liimatainen K."/>
            <person name="Lipzen A."/>
            <person name="Lukacs Z."/>
            <person name="Mihaltcheva S."/>
            <person name="Morgado L.N."/>
            <person name="Niskanen T."/>
            <person name="Noordeloos M.E."/>
            <person name="Ohm R.A."/>
            <person name="Ortiz-Santana B."/>
            <person name="Ovrebo C."/>
            <person name="Racz N."/>
            <person name="Riley R."/>
            <person name="Savchenko A."/>
            <person name="Shiryaev A."/>
            <person name="Soop K."/>
            <person name="Spirin V."/>
            <person name="Szebenyi C."/>
            <person name="Tomsovsky M."/>
            <person name="Tulloss R.E."/>
            <person name="Uehling J."/>
            <person name="Grigoriev I.V."/>
            <person name="Vagvolgyi C."/>
            <person name="Papp T."/>
            <person name="Martin F.M."/>
            <person name="Miettinen O."/>
            <person name="Hibbett D.S."/>
            <person name="Nagy L.G."/>
        </authorList>
    </citation>
    <scope>NUCLEOTIDE SEQUENCE [LARGE SCALE GENOMIC DNA]</scope>
    <source>
        <strain evidence="3 4">OMC1185</strain>
    </source>
</reference>
<evidence type="ECO:0000256" key="2">
    <source>
        <dbReference type="SAM" id="MobiDB-lite"/>
    </source>
</evidence>
<dbReference type="PANTHER" id="PTHR12875">
    <property type="entry name" value="GOLGI TO ER TRAFFIC PROTEIN 4 HOMOLOG"/>
    <property type="match status" value="1"/>
</dbReference>
<dbReference type="GO" id="GO:0045048">
    <property type="term" value="P:protein insertion into ER membrane"/>
    <property type="evidence" value="ECO:0007669"/>
    <property type="project" value="InterPro"/>
</dbReference>
<gene>
    <name evidence="3" type="ORF">OE88DRAFT_1715404</name>
</gene>
<evidence type="ECO:0008006" key="5">
    <source>
        <dbReference type="Google" id="ProtNLM"/>
    </source>
</evidence>